<sequence>MSFELLSVPPFFVFLGSGQEGRHQVLCLCCFKRQWL</sequence>
<keyword evidence="1" id="KW-0687">Ribonucleoprotein</keyword>
<organism evidence="1">
    <name type="scientific">Rhizophora mucronata</name>
    <name type="common">Asiatic mangrove</name>
    <dbReference type="NCBI Taxonomy" id="61149"/>
    <lineage>
        <taxon>Eukaryota</taxon>
        <taxon>Viridiplantae</taxon>
        <taxon>Streptophyta</taxon>
        <taxon>Embryophyta</taxon>
        <taxon>Tracheophyta</taxon>
        <taxon>Spermatophyta</taxon>
        <taxon>Magnoliopsida</taxon>
        <taxon>eudicotyledons</taxon>
        <taxon>Gunneridae</taxon>
        <taxon>Pentapetalae</taxon>
        <taxon>rosids</taxon>
        <taxon>fabids</taxon>
        <taxon>Malpighiales</taxon>
        <taxon>Rhizophoraceae</taxon>
        <taxon>Rhizophora</taxon>
    </lineage>
</organism>
<proteinExistence type="predicted"/>
<name>A0A2P2KNI6_RHIMU</name>
<dbReference type="AlphaFoldDB" id="A0A2P2KNI6"/>
<dbReference type="EMBL" id="GGEC01026814">
    <property type="protein sequence ID" value="MBX07298.1"/>
    <property type="molecule type" value="Transcribed_RNA"/>
</dbReference>
<accession>A0A2P2KNI6</accession>
<dbReference type="GO" id="GO:1990904">
    <property type="term" value="C:ribonucleoprotein complex"/>
    <property type="evidence" value="ECO:0007669"/>
    <property type="project" value="UniProtKB-KW"/>
</dbReference>
<evidence type="ECO:0000313" key="1">
    <source>
        <dbReference type="EMBL" id="MBX07298.1"/>
    </source>
</evidence>
<reference evidence="1" key="1">
    <citation type="submission" date="2018-02" db="EMBL/GenBank/DDBJ databases">
        <title>Rhizophora mucronata_Transcriptome.</title>
        <authorList>
            <person name="Meera S.P."/>
            <person name="Sreeshan A."/>
            <person name="Augustine A."/>
        </authorList>
    </citation>
    <scope>NUCLEOTIDE SEQUENCE</scope>
    <source>
        <tissue evidence="1">Leaf</tissue>
    </source>
</reference>
<protein>
    <submittedName>
        <fullName evidence="1">U1 small nuclear ribonucleoprotein A-like</fullName>
    </submittedName>
</protein>